<dbReference type="Gene3D" id="3.10.290.10">
    <property type="entry name" value="RNA-binding S4 domain"/>
    <property type="match status" value="1"/>
</dbReference>
<dbReference type="InterPro" id="IPR018496">
    <property type="entry name" value="PsdUridine_synth_RsuA/RluB_CS"/>
</dbReference>
<accession>A0AB35BY24</accession>
<sequence>MRLDQFLQKTLGVSRQTARSILKSKQVSVNGEMVKQAKHQLDLAVDRVFYGQEPLVYQEFYYWMLNKPKGYVSSHIHDGGIPIYQLLEDFSHVEMHCAGRLDVDTTGLVLITNNGQWSHRVAHPSQACFKRYRVMTQMPLSDDAIAALEKGVTLGNGETTLPATVVRLADNEIELSICEGKFHQVKRMLKAVDNEVIDLHRLQIGAITLGDLAEGDYRALTEAEIEEFA</sequence>
<dbReference type="CDD" id="cd02553">
    <property type="entry name" value="PseudoU_synth_RsuA"/>
    <property type="match status" value="1"/>
</dbReference>
<dbReference type="GO" id="GO:0003723">
    <property type="term" value="F:RNA binding"/>
    <property type="evidence" value="ECO:0007669"/>
    <property type="project" value="UniProtKB-KW"/>
</dbReference>
<dbReference type="SUPFAM" id="SSF55120">
    <property type="entry name" value="Pseudouridine synthase"/>
    <property type="match status" value="1"/>
</dbReference>
<evidence type="ECO:0000313" key="10">
    <source>
        <dbReference type="Proteomes" id="UP000680020"/>
    </source>
</evidence>
<evidence type="ECO:0000256" key="6">
    <source>
        <dbReference type="PROSITE-ProRule" id="PRU00182"/>
    </source>
</evidence>
<dbReference type="Gene3D" id="3.30.70.1560">
    <property type="entry name" value="Alpha-L RNA-binding motif"/>
    <property type="match status" value="1"/>
</dbReference>
<dbReference type="InterPro" id="IPR020094">
    <property type="entry name" value="TruA/RsuA/RluB/E/F_N"/>
</dbReference>
<evidence type="ECO:0000259" key="8">
    <source>
        <dbReference type="SMART" id="SM00363"/>
    </source>
</evidence>
<keyword evidence="2 6" id="KW-0694">RNA-binding</keyword>
<dbReference type="CDD" id="cd00165">
    <property type="entry name" value="S4"/>
    <property type="match status" value="1"/>
</dbReference>
<dbReference type="InterPro" id="IPR000748">
    <property type="entry name" value="PsdUridine_synth_RsuA/RluB/E/F"/>
</dbReference>
<dbReference type="Pfam" id="PF01479">
    <property type="entry name" value="S4"/>
    <property type="match status" value="1"/>
</dbReference>
<name>A0AB35BY24_9GAMM</name>
<evidence type="ECO:0000256" key="5">
    <source>
        <dbReference type="ARBA" id="ARBA00037590"/>
    </source>
</evidence>
<dbReference type="InterPro" id="IPR050343">
    <property type="entry name" value="RsuA_PseudoU_synthase"/>
</dbReference>
<evidence type="ECO:0000256" key="1">
    <source>
        <dbReference type="ARBA" id="ARBA00008348"/>
    </source>
</evidence>
<keyword evidence="3 7" id="KW-0413">Isomerase</keyword>
<dbReference type="NCBIfam" id="TIGR00093">
    <property type="entry name" value="pseudouridine synthase"/>
    <property type="match status" value="1"/>
</dbReference>
<comment type="caution">
    <text evidence="9">The sequence shown here is derived from an EMBL/GenBank/DDBJ whole genome shotgun (WGS) entry which is preliminary data.</text>
</comment>
<protein>
    <recommendedName>
        <fullName evidence="7">Pseudouridine synthase</fullName>
        <ecNumber evidence="7">5.4.99.-</ecNumber>
    </recommendedName>
</protein>
<dbReference type="PANTHER" id="PTHR47683">
    <property type="entry name" value="PSEUDOURIDINE SYNTHASE FAMILY PROTEIN-RELATED"/>
    <property type="match status" value="1"/>
</dbReference>
<evidence type="ECO:0000256" key="3">
    <source>
        <dbReference type="ARBA" id="ARBA00023235"/>
    </source>
</evidence>
<evidence type="ECO:0000256" key="2">
    <source>
        <dbReference type="ARBA" id="ARBA00022884"/>
    </source>
</evidence>
<dbReference type="Proteomes" id="UP000680020">
    <property type="component" value="Unassembled WGS sequence"/>
</dbReference>
<dbReference type="InterPro" id="IPR042092">
    <property type="entry name" value="PsdUridine_s_RsuA/RluB/E/F_cat"/>
</dbReference>
<dbReference type="EC" id="5.4.99.-" evidence="7"/>
<comment type="similarity">
    <text evidence="1 7">Belongs to the pseudouridine synthase RsuA family.</text>
</comment>
<feature type="domain" description="RNA-binding S4" evidence="8">
    <location>
        <begin position="1"/>
        <end position="59"/>
    </location>
</feature>
<dbReference type="InterPro" id="IPR006145">
    <property type="entry name" value="PsdUridine_synth_RsuA/RluA"/>
</dbReference>
<evidence type="ECO:0000256" key="7">
    <source>
        <dbReference type="RuleBase" id="RU003887"/>
    </source>
</evidence>
<comment type="function">
    <text evidence="5">Responsible for synthesis of pseudouridine from uracil-516 in 16S ribosomal RNA.</text>
</comment>
<reference evidence="9" key="1">
    <citation type="submission" date="2021-03" db="EMBL/GenBank/DDBJ databases">
        <title>Identification and antibiotic profiling of Wohlfahrtiimonas chitiniclastica, an underestimated human pathogen.</title>
        <authorList>
            <person name="Kopf A."/>
            <person name="Bunk B."/>
            <person name="Coldewey S."/>
            <person name="Gunzer F."/>
            <person name="Riedel T."/>
            <person name="Schroettner P."/>
        </authorList>
    </citation>
    <scope>NUCLEOTIDE SEQUENCE</scope>
    <source>
        <strain evidence="9">DSM 100917</strain>
    </source>
</reference>
<dbReference type="Gene3D" id="3.30.70.580">
    <property type="entry name" value="Pseudouridine synthase I, catalytic domain, N-terminal subdomain"/>
    <property type="match status" value="1"/>
</dbReference>
<dbReference type="PROSITE" id="PS01149">
    <property type="entry name" value="PSI_RSU"/>
    <property type="match status" value="1"/>
</dbReference>
<dbReference type="GO" id="GO:0160136">
    <property type="term" value="F:16S rRNA pseudouridine(516) synthase activity"/>
    <property type="evidence" value="ECO:0007669"/>
    <property type="project" value="UniProtKB-EC"/>
</dbReference>
<dbReference type="InterPro" id="IPR036986">
    <property type="entry name" value="S4_RNA-bd_sf"/>
</dbReference>
<dbReference type="SUPFAM" id="SSF55174">
    <property type="entry name" value="Alpha-L RNA-binding motif"/>
    <property type="match status" value="1"/>
</dbReference>
<dbReference type="SMART" id="SM00363">
    <property type="entry name" value="S4"/>
    <property type="match status" value="1"/>
</dbReference>
<dbReference type="InterPro" id="IPR020103">
    <property type="entry name" value="PsdUridine_synth_cat_dom_sf"/>
</dbReference>
<dbReference type="RefSeq" id="WP_008315356.1">
    <property type="nucleotide sequence ID" value="NZ_JAGIBT010000008.1"/>
</dbReference>
<organism evidence="9 10">
    <name type="scientific">Wohlfahrtiimonas chitiniclastica</name>
    <dbReference type="NCBI Taxonomy" id="400946"/>
    <lineage>
        <taxon>Bacteria</taxon>
        <taxon>Pseudomonadati</taxon>
        <taxon>Pseudomonadota</taxon>
        <taxon>Gammaproteobacteria</taxon>
        <taxon>Cardiobacteriales</taxon>
        <taxon>Ignatzschineriaceae</taxon>
        <taxon>Wohlfahrtiimonas</taxon>
    </lineage>
</organism>
<dbReference type="PROSITE" id="PS50889">
    <property type="entry name" value="S4"/>
    <property type="match status" value="1"/>
</dbReference>
<proteinExistence type="inferred from homology"/>
<dbReference type="InterPro" id="IPR002942">
    <property type="entry name" value="S4_RNA-bd"/>
</dbReference>
<dbReference type="Pfam" id="PF00849">
    <property type="entry name" value="PseudoU_synth_2"/>
    <property type="match status" value="1"/>
</dbReference>
<dbReference type="GO" id="GO:0000455">
    <property type="term" value="P:enzyme-directed rRNA pseudouridine synthesis"/>
    <property type="evidence" value="ECO:0007669"/>
    <property type="project" value="UniProtKB-ARBA"/>
</dbReference>
<dbReference type="EMBL" id="JAGIBU010000002">
    <property type="protein sequence ID" value="MBS7824401.1"/>
    <property type="molecule type" value="Genomic_DNA"/>
</dbReference>
<gene>
    <name evidence="9" type="ORF">J7561_04190</name>
</gene>
<evidence type="ECO:0000313" key="9">
    <source>
        <dbReference type="EMBL" id="MBS7824401.1"/>
    </source>
</evidence>
<evidence type="ECO:0000256" key="4">
    <source>
        <dbReference type="ARBA" id="ARBA00036749"/>
    </source>
</evidence>
<dbReference type="AlphaFoldDB" id="A0AB35BY24"/>
<dbReference type="PANTHER" id="PTHR47683:SF4">
    <property type="entry name" value="PSEUDOURIDINE SYNTHASE"/>
    <property type="match status" value="1"/>
</dbReference>
<comment type="catalytic activity">
    <reaction evidence="4">
        <text>uridine(516) in 16S rRNA = pseudouridine(516) in 16S rRNA</text>
        <dbReference type="Rhea" id="RHEA:38867"/>
        <dbReference type="Rhea" id="RHEA-COMP:10089"/>
        <dbReference type="Rhea" id="RHEA-COMP:10090"/>
        <dbReference type="ChEBI" id="CHEBI:65314"/>
        <dbReference type="ChEBI" id="CHEBI:65315"/>
        <dbReference type="EC" id="5.4.99.19"/>
    </reaction>
</comment>